<evidence type="ECO:0000313" key="2">
    <source>
        <dbReference type="EMBL" id="KKO44917.1"/>
    </source>
</evidence>
<keyword evidence="3" id="KW-1185">Reference proteome</keyword>
<dbReference type="AlphaFoldDB" id="A0A0M2V250"/>
<evidence type="ECO:0000259" key="1">
    <source>
        <dbReference type="Pfam" id="PF00535"/>
    </source>
</evidence>
<name>A0A0M2V250_9GAMM</name>
<sequence length="291" mass="33484">MLDNVKEFLLRFAASGLLPGSWFIPDRPKPEQLSARSGSLSLEVVSHCWQYSHFLAYQLASIVKYPPNRCQLTFTLFYSGQDTKTVALLEQYRHLQVANVSWNFQELPTAHLLRRAIGRNQAAKASSADWVWFTDCDVLFFENCFDSLAEQLQNRQDLLVFPRTLKATELLEADATVLTEQVDLNTDISGSLFSLRHYKKATGPIQIVHGDVARQCGYCDSLSVYQRPKPVWVKTYEDRAFRWLLGTDGIAIEIDNLYLIRHVQKGRYQPTSRFSALRRMNRRIKAALFNK</sequence>
<dbReference type="Proteomes" id="UP000034228">
    <property type="component" value="Unassembled WGS sequence"/>
</dbReference>
<dbReference type="InterPro" id="IPR029044">
    <property type="entry name" value="Nucleotide-diphossugar_trans"/>
</dbReference>
<organism evidence="2 3">
    <name type="scientific">Arsukibacterium ikkense</name>
    <dbReference type="NCBI Taxonomy" id="336831"/>
    <lineage>
        <taxon>Bacteria</taxon>
        <taxon>Pseudomonadati</taxon>
        <taxon>Pseudomonadota</taxon>
        <taxon>Gammaproteobacteria</taxon>
        <taxon>Chromatiales</taxon>
        <taxon>Chromatiaceae</taxon>
        <taxon>Arsukibacterium</taxon>
    </lineage>
</organism>
<dbReference type="GO" id="GO:0016740">
    <property type="term" value="F:transferase activity"/>
    <property type="evidence" value="ECO:0007669"/>
    <property type="project" value="UniProtKB-KW"/>
</dbReference>
<accession>A0A0M2V250</accession>
<comment type="caution">
    <text evidence="2">The sequence shown here is derived from an EMBL/GenBank/DDBJ whole genome shotgun (WGS) entry which is preliminary data.</text>
</comment>
<dbReference type="SUPFAM" id="SSF53448">
    <property type="entry name" value="Nucleotide-diphospho-sugar transferases"/>
    <property type="match status" value="1"/>
</dbReference>
<protein>
    <submittedName>
        <fullName evidence="2">Glycosyl transferase</fullName>
    </submittedName>
</protein>
<dbReference type="STRING" id="336831.WG68_13270"/>
<dbReference type="InterPro" id="IPR001173">
    <property type="entry name" value="Glyco_trans_2-like"/>
</dbReference>
<feature type="domain" description="Glycosyltransferase 2-like" evidence="1">
    <location>
        <begin position="84"/>
        <end position="163"/>
    </location>
</feature>
<proteinExistence type="predicted"/>
<dbReference type="Gene3D" id="3.90.550.10">
    <property type="entry name" value="Spore Coat Polysaccharide Biosynthesis Protein SpsA, Chain A"/>
    <property type="match status" value="1"/>
</dbReference>
<keyword evidence="2" id="KW-0808">Transferase</keyword>
<dbReference type="Pfam" id="PF00535">
    <property type="entry name" value="Glycos_transf_2"/>
    <property type="match status" value="1"/>
</dbReference>
<dbReference type="EMBL" id="LAHO01000013">
    <property type="protein sequence ID" value="KKO44917.1"/>
    <property type="molecule type" value="Genomic_DNA"/>
</dbReference>
<reference evidence="2 3" key="1">
    <citation type="submission" date="2015-03" db="EMBL/GenBank/DDBJ databases">
        <title>Draft genome sequences of two protease-producing strains of Arsukibacterium isolated from two cold and alkaline environments.</title>
        <authorList>
            <person name="Lylloff J.E."/>
            <person name="Skov L.B."/>
            <person name="Jepsen M."/>
            <person name="Hallin P.F."/>
            <person name="Sorensen S.J."/>
            <person name="Stougaard P."/>
            <person name="Glaring M.A."/>
        </authorList>
    </citation>
    <scope>NUCLEOTIDE SEQUENCE [LARGE SCALE GENOMIC DNA]</scope>
    <source>
        <strain evidence="2 3">GCM72</strain>
    </source>
</reference>
<gene>
    <name evidence="2" type="ORF">WG68_13270</name>
</gene>
<evidence type="ECO:0000313" key="3">
    <source>
        <dbReference type="Proteomes" id="UP000034228"/>
    </source>
</evidence>
<dbReference type="CDD" id="cd00761">
    <property type="entry name" value="Glyco_tranf_GTA_type"/>
    <property type="match status" value="1"/>
</dbReference>